<dbReference type="SMART" id="SM00346">
    <property type="entry name" value="HTH_ICLR"/>
    <property type="match status" value="1"/>
</dbReference>
<dbReference type="GO" id="GO:0045892">
    <property type="term" value="P:negative regulation of DNA-templated transcription"/>
    <property type="evidence" value="ECO:0007669"/>
    <property type="project" value="TreeGrafter"/>
</dbReference>
<dbReference type="PANTHER" id="PTHR30136">
    <property type="entry name" value="HELIX-TURN-HELIX TRANSCRIPTIONAL REGULATOR, ICLR FAMILY"/>
    <property type="match status" value="1"/>
</dbReference>
<feature type="domain" description="IclR-ED" evidence="5">
    <location>
        <begin position="75"/>
        <end position="256"/>
    </location>
</feature>
<reference evidence="6 7" key="1">
    <citation type="submission" date="2019-06" db="EMBL/GenBank/DDBJ databases">
        <authorList>
            <person name="Mardanova A.M."/>
            <person name="Pudova D.S."/>
            <person name="Shagimardanova E.I."/>
            <person name="Gogoleva N.E."/>
            <person name="Lutfullin M.T."/>
            <person name="Hadieva G.F."/>
            <person name="Sharipova M.R."/>
        </authorList>
    </citation>
    <scope>NUCLEOTIDE SEQUENCE [LARGE SCALE GENOMIC DNA]</scope>
    <source>
        <strain evidence="6 7">MG-1</strain>
    </source>
</reference>
<feature type="domain" description="HTH iclR-type" evidence="4">
    <location>
        <begin position="14"/>
        <end position="74"/>
    </location>
</feature>
<keyword evidence="1" id="KW-0805">Transcription regulation</keyword>
<dbReference type="RefSeq" id="WP_139467847.1">
    <property type="nucleotide sequence ID" value="NZ_JBMDYA010000409.1"/>
</dbReference>
<evidence type="ECO:0000256" key="3">
    <source>
        <dbReference type="ARBA" id="ARBA00023163"/>
    </source>
</evidence>
<dbReference type="PANTHER" id="PTHR30136:SF39">
    <property type="entry name" value="TRANSCRIPTIONAL REGULATORY PROTEIN"/>
    <property type="match status" value="1"/>
</dbReference>
<protein>
    <submittedName>
        <fullName evidence="6">IclR family transcriptional regulator</fullName>
    </submittedName>
</protein>
<dbReference type="InterPro" id="IPR050707">
    <property type="entry name" value="HTH_MetabolicPath_Reg"/>
</dbReference>
<dbReference type="PROSITE" id="PS51078">
    <property type="entry name" value="ICLR_ED"/>
    <property type="match status" value="1"/>
</dbReference>
<evidence type="ECO:0000313" key="7">
    <source>
        <dbReference type="Proteomes" id="UP000314223"/>
    </source>
</evidence>
<dbReference type="Pfam" id="PF09339">
    <property type="entry name" value="HTH_IclR"/>
    <property type="match status" value="1"/>
</dbReference>
<dbReference type="Pfam" id="PF01614">
    <property type="entry name" value="IclR_C"/>
    <property type="match status" value="1"/>
</dbReference>
<name>A0A5C4X562_9MICO</name>
<dbReference type="Proteomes" id="UP000314223">
    <property type="component" value="Unassembled WGS sequence"/>
</dbReference>
<sequence>MTDADKQAGRQNQLLVLGKISAILDAFSLRAPERTLTDIRDATGLPASTVQRLVANLVEQGFLEKTEDKYRIGMRMAFWAAPATTGRDEHDVVIPVLRELRDLTGESAVLFRREGDYRVCIGLAETRHALRRELHVGKMMPLHVGSASRVLLAWDPEAMEQLLDATLDPLTDATITSPDELRQVVAQTKADGFAITIGERESGASGLSAPVFDARARITSAVSINGPVFRMPREVCEEWIEPVVDAAERITRLLGGRFPGEAAES</sequence>
<dbReference type="InterPro" id="IPR029016">
    <property type="entry name" value="GAF-like_dom_sf"/>
</dbReference>
<accession>A0A5C4X562</accession>
<evidence type="ECO:0000259" key="5">
    <source>
        <dbReference type="PROSITE" id="PS51078"/>
    </source>
</evidence>
<evidence type="ECO:0000256" key="2">
    <source>
        <dbReference type="ARBA" id="ARBA00023125"/>
    </source>
</evidence>
<dbReference type="GO" id="GO:0003677">
    <property type="term" value="F:DNA binding"/>
    <property type="evidence" value="ECO:0007669"/>
    <property type="project" value="UniProtKB-KW"/>
</dbReference>
<organism evidence="6 7">
    <name type="scientific">Brevibacterium sediminis</name>
    <dbReference type="NCBI Taxonomy" id="1857024"/>
    <lineage>
        <taxon>Bacteria</taxon>
        <taxon>Bacillati</taxon>
        <taxon>Actinomycetota</taxon>
        <taxon>Actinomycetes</taxon>
        <taxon>Micrococcales</taxon>
        <taxon>Brevibacteriaceae</taxon>
        <taxon>Brevibacterium</taxon>
    </lineage>
</organism>
<dbReference type="GO" id="GO:0003700">
    <property type="term" value="F:DNA-binding transcription factor activity"/>
    <property type="evidence" value="ECO:0007669"/>
    <property type="project" value="TreeGrafter"/>
</dbReference>
<dbReference type="InterPro" id="IPR036388">
    <property type="entry name" value="WH-like_DNA-bd_sf"/>
</dbReference>
<dbReference type="PROSITE" id="PS51077">
    <property type="entry name" value="HTH_ICLR"/>
    <property type="match status" value="1"/>
</dbReference>
<comment type="caution">
    <text evidence="6">The sequence shown here is derived from an EMBL/GenBank/DDBJ whole genome shotgun (WGS) entry which is preliminary data.</text>
</comment>
<dbReference type="EMBL" id="VDMQ01000002">
    <property type="protein sequence ID" value="TNM57057.1"/>
    <property type="molecule type" value="Genomic_DNA"/>
</dbReference>
<dbReference type="AlphaFoldDB" id="A0A5C4X562"/>
<dbReference type="SUPFAM" id="SSF55781">
    <property type="entry name" value="GAF domain-like"/>
    <property type="match status" value="1"/>
</dbReference>
<evidence type="ECO:0000313" key="6">
    <source>
        <dbReference type="EMBL" id="TNM57057.1"/>
    </source>
</evidence>
<evidence type="ECO:0000259" key="4">
    <source>
        <dbReference type="PROSITE" id="PS51077"/>
    </source>
</evidence>
<dbReference type="InterPro" id="IPR014757">
    <property type="entry name" value="Tscrpt_reg_IclR_C"/>
</dbReference>
<keyword evidence="2" id="KW-0238">DNA-binding</keyword>
<dbReference type="SUPFAM" id="SSF46785">
    <property type="entry name" value="Winged helix' DNA-binding domain"/>
    <property type="match status" value="1"/>
</dbReference>
<dbReference type="InterPro" id="IPR036390">
    <property type="entry name" value="WH_DNA-bd_sf"/>
</dbReference>
<gene>
    <name evidence="6" type="ORF">FHQ09_05700</name>
</gene>
<dbReference type="Gene3D" id="3.30.450.40">
    <property type="match status" value="1"/>
</dbReference>
<dbReference type="Gene3D" id="1.10.10.10">
    <property type="entry name" value="Winged helix-like DNA-binding domain superfamily/Winged helix DNA-binding domain"/>
    <property type="match status" value="1"/>
</dbReference>
<dbReference type="InterPro" id="IPR005471">
    <property type="entry name" value="Tscrpt_reg_IclR_N"/>
</dbReference>
<keyword evidence="3" id="KW-0804">Transcription</keyword>
<proteinExistence type="predicted"/>
<evidence type="ECO:0000256" key="1">
    <source>
        <dbReference type="ARBA" id="ARBA00023015"/>
    </source>
</evidence>